<keyword evidence="1" id="KW-0547">Nucleotide-binding</keyword>
<organism evidence="4 5">
    <name type="scientific">Ruania alkalisoli</name>
    <dbReference type="NCBI Taxonomy" id="2779775"/>
    <lineage>
        <taxon>Bacteria</taxon>
        <taxon>Bacillati</taxon>
        <taxon>Actinomycetota</taxon>
        <taxon>Actinomycetes</taxon>
        <taxon>Micrococcales</taxon>
        <taxon>Ruaniaceae</taxon>
        <taxon>Ruania</taxon>
    </lineage>
</organism>
<dbReference type="GO" id="GO:0016887">
    <property type="term" value="F:ATP hydrolysis activity"/>
    <property type="evidence" value="ECO:0007669"/>
    <property type="project" value="InterPro"/>
</dbReference>
<gene>
    <name evidence="4" type="ORF">IM660_07425</name>
</gene>
<dbReference type="PROSITE" id="PS50893">
    <property type="entry name" value="ABC_TRANSPORTER_2"/>
    <property type="match status" value="1"/>
</dbReference>
<dbReference type="PANTHER" id="PTHR43158">
    <property type="entry name" value="SKFA PEPTIDE EXPORT ATP-BINDING PROTEIN SKFE"/>
    <property type="match status" value="1"/>
</dbReference>
<protein>
    <submittedName>
        <fullName evidence="4">ABC transporter ATP-binding protein</fullName>
    </submittedName>
</protein>
<dbReference type="PANTHER" id="PTHR43158:SF5">
    <property type="entry name" value="ABC TRANSPORTER, ATP-BINDING PROTEIN"/>
    <property type="match status" value="1"/>
</dbReference>
<sequence>MSGLDQSGLPVTLDAVHLRYGATTALDDLSLQIPAGSITGLLGRNGSGKTSVLSLLGSYRRPTAGSVLIGGADPFENERVMEQVCLVRESGDVLAEERIGVNLRYAASARPTWSEELAQSLLEVFELRPKDQVKSLSRGKRSALGIVLGLASRAPLTMLDEVHLGMDAPSRYAFYEALLTDYAEHPRTFILSSHLIGELDSMLEHAVVLDRGRLLASTSAEELRTRGMTLVGRATEVATFLAEAGLQVLGERRLGPTTEVTVVREPGADLSDLEARVAGTGIEVGSISLQDLFVHMTDRSQERP</sequence>
<evidence type="ECO:0000259" key="3">
    <source>
        <dbReference type="PROSITE" id="PS50893"/>
    </source>
</evidence>
<dbReference type="InterPro" id="IPR003439">
    <property type="entry name" value="ABC_transporter-like_ATP-bd"/>
</dbReference>
<dbReference type="Pfam" id="PF00005">
    <property type="entry name" value="ABC_tran"/>
    <property type="match status" value="1"/>
</dbReference>
<accession>A0A7M1SZJ9</accession>
<dbReference type="SUPFAM" id="SSF52540">
    <property type="entry name" value="P-loop containing nucleoside triphosphate hydrolases"/>
    <property type="match status" value="1"/>
</dbReference>
<keyword evidence="2 4" id="KW-0067">ATP-binding</keyword>
<evidence type="ECO:0000256" key="2">
    <source>
        <dbReference type="ARBA" id="ARBA00022840"/>
    </source>
</evidence>
<feature type="domain" description="ABC transporter" evidence="3">
    <location>
        <begin position="11"/>
        <end position="236"/>
    </location>
</feature>
<proteinExistence type="predicted"/>
<dbReference type="RefSeq" id="WP_193498708.1">
    <property type="nucleotide sequence ID" value="NZ_CP063169.1"/>
</dbReference>
<dbReference type="KEGG" id="halt:IM660_07425"/>
<name>A0A7M1SZJ9_9MICO</name>
<evidence type="ECO:0000256" key="1">
    <source>
        <dbReference type="ARBA" id="ARBA00022741"/>
    </source>
</evidence>
<dbReference type="EMBL" id="CP063169">
    <property type="protein sequence ID" value="QOR72063.1"/>
    <property type="molecule type" value="Genomic_DNA"/>
</dbReference>
<dbReference type="InterPro" id="IPR027417">
    <property type="entry name" value="P-loop_NTPase"/>
</dbReference>
<dbReference type="Gene3D" id="3.40.50.300">
    <property type="entry name" value="P-loop containing nucleotide triphosphate hydrolases"/>
    <property type="match status" value="1"/>
</dbReference>
<reference evidence="4 5" key="1">
    <citation type="submission" date="2020-10" db="EMBL/GenBank/DDBJ databases">
        <title>Haloactinobacterium sp. RN3S43, a bacterium isolated from saline soil.</title>
        <authorList>
            <person name="Sun J.-Q."/>
        </authorList>
    </citation>
    <scope>NUCLEOTIDE SEQUENCE [LARGE SCALE GENOMIC DNA]</scope>
    <source>
        <strain evidence="4 5">RN3S43</strain>
    </source>
</reference>
<evidence type="ECO:0000313" key="5">
    <source>
        <dbReference type="Proteomes" id="UP000593758"/>
    </source>
</evidence>
<dbReference type="SMART" id="SM00382">
    <property type="entry name" value="AAA"/>
    <property type="match status" value="1"/>
</dbReference>
<evidence type="ECO:0000313" key="4">
    <source>
        <dbReference type="EMBL" id="QOR72063.1"/>
    </source>
</evidence>
<dbReference type="GO" id="GO:0005524">
    <property type="term" value="F:ATP binding"/>
    <property type="evidence" value="ECO:0007669"/>
    <property type="project" value="UniProtKB-KW"/>
</dbReference>
<dbReference type="Proteomes" id="UP000593758">
    <property type="component" value="Chromosome"/>
</dbReference>
<dbReference type="AlphaFoldDB" id="A0A7M1SZJ9"/>
<keyword evidence="5" id="KW-1185">Reference proteome</keyword>
<dbReference type="InterPro" id="IPR003593">
    <property type="entry name" value="AAA+_ATPase"/>
</dbReference>